<keyword evidence="6" id="KW-0508">mRNA splicing</keyword>
<evidence type="ECO:0000256" key="6">
    <source>
        <dbReference type="ARBA" id="ARBA00023187"/>
    </source>
</evidence>
<feature type="compositionally biased region" description="Basic and acidic residues" evidence="9">
    <location>
        <begin position="264"/>
        <end position="283"/>
    </location>
</feature>
<dbReference type="HAMAP" id="MF_03226">
    <property type="entry name" value="YJU2"/>
    <property type="match status" value="1"/>
</dbReference>
<keyword evidence="5 8" id="KW-0862">Zinc</keyword>
<dbReference type="EMBL" id="HBKQ01047500">
    <property type="protein sequence ID" value="CAE2272300.1"/>
    <property type="molecule type" value="Transcribed_RNA"/>
</dbReference>
<name>A0A7S4JRU1_9STRA</name>
<dbReference type="GO" id="GO:0071006">
    <property type="term" value="C:U2-type catalytic step 1 spliceosome"/>
    <property type="evidence" value="ECO:0007669"/>
    <property type="project" value="UniProtKB-UniRule"/>
</dbReference>
<reference evidence="10" key="1">
    <citation type="submission" date="2021-01" db="EMBL/GenBank/DDBJ databases">
        <authorList>
            <person name="Corre E."/>
            <person name="Pelletier E."/>
            <person name="Niang G."/>
            <person name="Scheremetjew M."/>
            <person name="Finn R."/>
            <person name="Kale V."/>
            <person name="Holt S."/>
            <person name="Cochrane G."/>
            <person name="Meng A."/>
            <person name="Brown T."/>
            <person name="Cohen L."/>
        </authorList>
    </citation>
    <scope>NUCLEOTIDE SEQUENCE</scope>
    <source>
        <strain evidence="10">Isolate 1302-5</strain>
    </source>
</reference>
<comment type="function">
    <text evidence="8">Part of the spliceosome which catalyzes two sequential transesterification reactions, first the excision of the non-coding intron from pre-mRNA and then the ligation of the coding exons to form the mature mRNA. Plays a role in stabilizing the structure of the spliceosome catalytic core and docking of the branch helix into the active site, producing 5'-exon and lariat intron-3'-intermediates.</text>
</comment>
<accession>A0A7S4JRU1</accession>
<evidence type="ECO:0000256" key="5">
    <source>
        <dbReference type="ARBA" id="ARBA00022833"/>
    </source>
</evidence>
<comment type="subunit">
    <text evidence="8">Component of the spliceosome. Present in the activated B complex, the catalytically activated B* complex which catalyzes the branching, the catalytic step 1 C complex catalyzing the exon ligation, and the postcatalytic P complex containing the ligated exons (mRNA) and the excised lariat intron.</text>
</comment>
<dbReference type="AlphaFoldDB" id="A0A7S4JRU1"/>
<feature type="binding site" evidence="8">
    <location>
        <position position="46"/>
    </location>
    <ligand>
        <name>Zn(2+)</name>
        <dbReference type="ChEBI" id="CHEBI:29105"/>
    </ligand>
</feature>
<gene>
    <name evidence="10" type="ORF">OAUR00152_LOCUS32762</name>
</gene>
<feature type="compositionally biased region" description="Gly residues" evidence="9">
    <location>
        <begin position="340"/>
        <end position="354"/>
    </location>
</feature>
<keyword evidence="3 8" id="KW-0479">Metal-binding</keyword>
<evidence type="ECO:0000256" key="4">
    <source>
        <dbReference type="ARBA" id="ARBA00022728"/>
    </source>
</evidence>
<dbReference type="GO" id="GO:0000349">
    <property type="term" value="P:generation of catalytic spliceosome for first transesterification step"/>
    <property type="evidence" value="ECO:0007669"/>
    <property type="project" value="UniProtKB-UniRule"/>
</dbReference>
<evidence type="ECO:0000256" key="9">
    <source>
        <dbReference type="SAM" id="MobiDB-lite"/>
    </source>
</evidence>
<evidence type="ECO:0000256" key="1">
    <source>
        <dbReference type="ARBA" id="ARBA00004123"/>
    </source>
</evidence>
<sequence>MGERKVLNKYIPADFDPRLVPRSKRPKDDLVPVRMMLPFSIQCATCSSFLYRGRKFNSKKEPVRGDKGKYLGIQRFRFYIKCSVCSRPITFLTDPENTDYEMETGGTRTYEVHKDKEKTEENFETKKAEEEGADAMKALENRVLASQREVADLDNLDEIKAMNLMHLRMMAGKGGSRGKGSGATKMAAGRGVFDGSAKAVLDAREAGTKGGSEEELNENGLTAEEEAMVKNINFGKKSAGKSADGSATAPAAIRRLDDEDERKEEERRRKEAELLERQLKDVSTKAAATKRTPLIPTIKVKRKRAIAPPKQHLLEDAKKAKVGGGNDGQSKLEKDSSDDAGGGGGLGGLLGGYGSVSDSD</sequence>
<evidence type="ECO:0000256" key="3">
    <source>
        <dbReference type="ARBA" id="ARBA00022723"/>
    </source>
</evidence>
<feature type="binding site" evidence="8">
    <location>
        <position position="43"/>
    </location>
    <ligand>
        <name>Zn(2+)</name>
        <dbReference type="ChEBI" id="CHEBI:29105"/>
    </ligand>
</feature>
<keyword evidence="7 8" id="KW-0539">Nucleus</keyword>
<proteinExistence type="inferred from homology"/>
<evidence type="ECO:0000256" key="7">
    <source>
        <dbReference type="ARBA" id="ARBA00023242"/>
    </source>
</evidence>
<evidence type="ECO:0000256" key="8">
    <source>
        <dbReference type="HAMAP-Rule" id="MF_03226"/>
    </source>
</evidence>
<organism evidence="10">
    <name type="scientific">Odontella aurita</name>
    <dbReference type="NCBI Taxonomy" id="265563"/>
    <lineage>
        <taxon>Eukaryota</taxon>
        <taxon>Sar</taxon>
        <taxon>Stramenopiles</taxon>
        <taxon>Ochrophyta</taxon>
        <taxon>Bacillariophyta</taxon>
        <taxon>Mediophyceae</taxon>
        <taxon>Biddulphiophycidae</taxon>
        <taxon>Eupodiscales</taxon>
        <taxon>Odontellaceae</taxon>
        <taxon>Odontella</taxon>
    </lineage>
</organism>
<keyword evidence="2" id="KW-0507">mRNA processing</keyword>
<protein>
    <recommendedName>
        <fullName evidence="8">Splicing factor YJU2</fullName>
    </recommendedName>
</protein>
<feature type="binding site" evidence="8">
    <location>
        <position position="82"/>
    </location>
    <ligand>
        <name>Zn(2+)</name>
        <dbReference type="ChEBI" id="CHEBI:29105"/>
    </ligand>
</feature>
<feature type="binding site" evidence="8">
    <location>
        <position position="85"/>
    </location>
    <ligand>
        <name>Zn(2+)</name>
        <dbReference type="ChEBI" id="CHEBI:29105"/>
    </ligand>
</feature>
<dbReference type="PANTHER" id="PTHR12111:SF1">
    <property type="entry name" value="SPLICING FACTOR YJU2"/>
    <property type="match status" value="1"/>
</dbReference>
<comment type="subcellular location">
    <subcellularLocation>
        <location evidence="1 8">Nucleus</location>
    </subcellularLocation>
</comment>
<comment type="similarity">
    <text evidence="8">Belongs to the CWC16 family. YJU2 subfamily.</text>
</comment>
<dbReference type="InterPro" id="IPR043701">
    <property type="entry name" value="Yju2"/>
</dbReference>
<feature type="region of interest" description="Disordered" evidence="9">
    <location>
        <begin position="236"/>
        <end position="360"/>
    </location>
</feature>
<evidence type="ECO:0000313" key="10">
    <source>
        <dbReference type="EMBL" id="CAE2272300.1"/>
    </source>
</evidence>
<evidence type="ECO:0000256" key="2">
    <source>
        <dbReference type="ARBA" id="ARBA00022664"/>
    </source>
</evidence>
<dbReference type="InterPro" id="IPR007590">
    <property type="entry name" value="Saf4/Yju2"/>
</dbReference>
<keyword evidence="4 8" id="KW-0747">Spliceosome</keyword>
<dbReference type="GO" id="GO:0046872">
    <property type="term" value="F:metal ion binding"/>
    <property type="evidence" value="ECO:0007669"/>
    <property type="project" value="UniProtKB-KW"/>
</dbReference>
<dbReference type="PANTHER" id="PTHR12111">
    <property type="entry name" value="SPLICING FACTOR YJU2"/>
    <property type="match status" value="1"/>
</dbReference>
<dbReference type="Pfam" id="PF04502">
    <property type="entry name" value="Saf4_Yju2"/>
    <property type="match status" value="1"/>
</dbReference>